<feature type="compositionally biased region" description="Polar residues" evidence="2">
    <location>
        <begin position="620"/>
        <end position="629"/>
    </location>
</feature>
<feature type="region of interest" description="Disordered" evidence="2">
    <location>
        <begin position="714"/>
        <end position="746"/>
    </location>
</feature>
<name>A0AA86PZD3_9EUKA</name>
<dbReference type="EMBL" id="CATOUU010000768">
    <property type="protein sequence ID" value="CAI9946912.1"/>
    <property type="molecule type" value="Genomic_DNA"/>
</dbReference>
<sequence length="2125" mass="249057">MKISLDFEKPTLTKDPNETFRNLLRNTSQDIFNKDYNEHSNELNNLSNFQQQVKMRLQQNNPLLYIERDIQQKQIDRFRPVAYVGQQDLICKYCDNILQQGYDLNCGCTVCALCCQSFNGTCKCGQKITQYKTSLKQQEARNICLMCPYCDFEGNFDQMQNHMKICDEHLSWLKQNEQTTEKNQEQLFTFDQDDIKQEPRVQQQQKESIKPEEKVSDKTDKVQFFLKRMESQKTVIQPSISEDKPKEGSFIVDILRKQVASLKQELEAANKQIKVLENKQNSESTSKLPGLKRIVKQESNAYSTDDQEEWTIEKNGSNKHNESTEFNKPKSENFIVESLRKQVANLKQNQEAHKKSMQTLTQVNQQLQKELDMLTISMEAKDEQVGKIKKTLDDKQISFNRIIDKLSKHNENLKEELLKISEIFGISPVEGLSEFVKKSIEQNAEYESLISTLKQDNQKYSQTLTKYQQEYMDKQNQQNAAITSELQIKLKLKDEEIMRLTEQLENAVNQQSGTQAINDQFEDTQNKLNTNLQQKITELKQQVLDQDSVIQNLNKQGPRVSISENGLENQQAIKEMQQKVVEKDKLIVETEKQKEQLKIELEKIKQEATELQKSKEESKPPTTNANGSINVERLKYDLDMSQKEVEVLYQKVLSQTNSSELNKKLKKEIEELNENESKLKSKIKQIEGQLISLRADEVENSMNKQVLEDKVKQLQSQLGNKSNNSPSKDQKDNQNESKETSPAQQTQIAELQAKITSMQEKIDGSQQQILILNSSLQTQQDKFEEELKEYKSQVKVLEGTIETNQNLFKETEIKREQIIQSNSEKIQQLSQQNEQSLHIIEQQEQKIQQHVQEIKLANQNSLQVVEQVKTSKEQTNNLYERLKQDFAMKCEQHESVCNDLNETMKQMHEESAIMKEKLHNADLLREQLDNKIATLIGFETKVSNQKIEDLISMISTTERDSSALQKEIEITAQTGYTMNDDISNHQQKLLDLNKIIQQSGNNSEYEGIELVINAKLLKANSDSIIDLQNIIQKVKQELVDSQCIDQKQQDHIKNLDKQLSESQLHKQEALQEIQVRLQNIQELENKLELANSEISQMKQQQKEAEEHLQRVSKEYDEKYKVLTTISEQNIQQSNKYVSKIKTLDIEIQAIVASKIPLQNEISELNCKLTDAEIKFNNELSIHKQEIMLESSKIEQVQKEIEKQTKEFQLYKNKKESEIQLLNVKIEKNLKVMNELEQLITEKDALIQKIEHNTFQLEQERDAIQNDALMTIREYELLKDKYNNLVKYNEEQRLRMQEQSNIFKDSQLSLTNRIDQLYEDLIKEQLQNKALESSVLNTEQKIKVQRNINTLTESQLFENQALLLNNEQNAQERLKAFEIQCQNYQQFIKQMQDDNNMLRNKIEEANNNTAKAEKYADELHKYASDIYSTKELILNDNQQLKNSIHEQNALSDATRQNVQDYQEQIIQLTGQLQEYKNALKDQTDKDNTLIQLQTELRLLNGQNKLLNDKVIELVNNNNKEKNEMLNFIQTLELQMQQKENTSQNLEVEKVQETQAEFEKYKQSQDTLIKEIVNETISLQKQIDFYKQNSKQYINFEQITVDSTETTQKLKQLENELSIVQQDNNNKQVLIQDLQNQIHQQITEINRLQLENQNWQTTILQLKSQTKSKFVEKSGQLRDYDQQLQNLNLLLQKYAQHISVDVQDQNLQLMNQLIKQIECMTLEQNKIQEYLNDVIFKQNQTNQAQFQALVQKMREIRGLELKIFQFTDQFDQSEAEMSVLKQELVHYEEAIKQNKEYKIQLLELKSQYQNKSQGLQHHQKSLQALQIESAHLKEQNFILFHIIDQYQMLSKSLNTDSVLDTVVHTFQQLINQFWIKVNKTVEQDDMIEQYINDLQELEEINFYSQQDAKSMNSKYQTLISEHKILTDEQAYLNQKLSEQSAKLAVYTDEIQHLQTLTKQYNIQEQKYQTNHSLLQNENQTLKLQLAQLQNTDRDSSFQKQNTINDLKVKLIEQTQLINNLKRESSQKQTQIDKLKIQLDNQSIQWSENAKQKEIVKETLKAEKKETIEEVKDLNQSFKKKIDFKSKLLTLDEIIQEEINRSKQIELHNEDIIKQTKQMGGTLHVGDL</sequence>
<gene>
    <name evidence="3" type="ORF">HINF_LOCUS34557</name>
    <name evidence="4" type="ORF">HINF_LOCUS75102</name>
</gene>
<feature type="coiled-coil region" evidence="1">
    <location>
        <begin position="1186"/>
        <end position="1266"/>
    </location>
</feature>
<protein>
    <submittedName>
        <fullName evidence="4">Hypothetical_protein</fullName>
    </submittedName>
</protein>
<feature type="compositionally biased region" description="Polar residues" evidence="2">
    <location>
        <begin position="714"/>
        <end position="727"/>
    </location>
</feature>
<dbReference type="Proteomes" id="UP001642409">
    <property type="component" value="Unassembled WGS sequence"/>
</dbReference>
<feature type="compositionally biased region" description="Basic and acidic residues" evidence="2">
    <location>
        <begin position="610"/>
        <end position="619"/>
    </location>
</feature>
<evidence type="ECO:0000313" key="3">
    <source>
        <dbReference type="EMBL" id="CAI9946912.1"/>
    </source>
</evidence>
<evidence type="ECO:0000313" key="4">
    <source>
        <dbReference type="EMBL" id="CAL6108721.1"/>
    </source>
</evidence>
<feature type="region of interest" description="Disordered" evidence="2">
    <location>
        <begin position="610"/>
        <end position="629"/>
    </location>
</feature>
<evidence type="ECO:0000313" key="5">
    <source>
        <dbReference type="Proteomes" id="UP001642409"/>
    </source>
</evidence>
<feature type="coiled-coil region" evidence="1">
    <location>
        <begin position="1969"/>
        <end position="2078"/>
    </location>
</feature>
<feature type="compositionally biased region" description="Basic and acidic residues" evidence="2">
    <location>
        <begin position="728"/>
        <end position="739"/>
    </location>
</feature>
<reference evidence="4 5" key="2">
    <citation type="submission" date="2024-07" db="EMBL/GenBank/DDBJ databases">
        <authorList>
            <person name="Akdeniz Z."/>
        </authorList>
    </citation>
    <scope>NUCLEOTIDE SEQUENCE [LARGE SCALE GENOMIC DNA]</scope>
</reference>
<feature type="coiled-coil region" evidence="1">
    <location>
        <begin position="1450"/>
        <end position="1569"/>
    </location>
</feature>
<accession>A0AA86PZD3</accession>
<feature type="coiled-coil region" evidence="1">
    <location>
        <begin position="1373"/>
        <end position="1414"/>
    </location>
</feature>
<proteinExistence type="predicted"/>
<feature type="coiled-coil region" evidence="1">
    <location>
        <begin position="748"/>
        <end position="917"/>
    </location>
</feature>
<feature type="coiled-coil region" evidence="1">
    <location>
        <begin position="1594"/>
        <end position="1695"/>
    </location>
</feature>
<comment type="caution">
    <text evidence="3">The sequence shown here is derived from an EMBL/GenBank/DDBJ whole genome shotgun (WGS) entry which is preliminary data.</text>
</comment>
<feature type="coiled-coil region" evidence="1">
    <location>
        <begin position="1052"/>
        <end position="1117"/>
    </location>
</feature>
<evidence type="ECO:0000256" key="2">
    <source>
        <dbReference type="SAM" id="MobiDB-lite"/>
    </source>
</evidence>
<feature type="coiled-coil region" evidence="1">
    <location>
        <begin position="1768"/>
        <end position="1833"/>
    </location>
</feature>
<dbReference type="EMBL" id="CAXDID020000656">
    <property type="protein sequence ID" value="CAL6108721.1"/>
    <property type="molecule type" value="Genomic_DNA"/>
</dbReference>
<keyword evidence="5" id="KW-1185">Reference proteome</keyword>
<keyword evidence="1" id="KW-0175">Coiled coil</keyword>
<evidence type="ECO:0000256" key="1">
    <source>
        <dbReference type="SAM" id="Coils"/>
    </source>
</evidence>
<reference evidence="3" key="1">
    <citation type="submission" date="2023-06" db="EMBL/GenBank/DDBJ databases">
        <authorList>
            <person name="Kurt Z."/>
        </authorList>
    </citation>
    <scope>NUCLEOTIDE SEQUENCE</scope>
</reference>
<feature type="coiled-coil region" evidence="1">
    <location>
        <begin position="252"/>
        <end position="286"/>
    </location>
</feature>
<organism evidence="3">
    <name type="scientific">Hexamita inflata</name>
    <dbReference type="NCBI Taxonomy" id="28002"/>
    <lineage>
        <taxon>Eukaryota</taxon>
        <taxon>Metamonada</taxon>
        <taxon>Diplomonadida</taxon>
        <taxon>Hexamitidae</taxon>
        <taxon>Hexamitinae</taxon>
        <taxon>Hexamita</taxon>
    </lineage>
</organism>